<keyword evidence="3" id="KW-1185">Reference proteome</keyword>
<evidence type="ECO:0000256" key="1">
    <source>
        <dbReference type="SAM" id="Phobius"/>
    </source>
</evidence>
<reference evidence="2 3" key="1">
    <citation type="journal article" date="2017" name="PLoS Biol.">
        <title>The sea cucumber genome provides insights into morphological evolution and visceral regeneration.</title>
        <authorList>
            <person name="Zhang X."/>
            <person name="Sun L."/>
            <person name="Yuan J."/>
            <person name="Sun Y."/>
            <person name="Gao Y."/>
            <person name="Zhang L."/>
            <person name="Li S."/>
            <person name="Dai H."/>
            <person name="Hamel J.F."/>
            <person name="Liu C."/>
            <person name="Yu Y."/>
            <person name="Liu S."/>
            <person name="Lin W."/>
            <person name="Guo K."/>
            <person name="Jin S."/>
            <person name="Xu P."/>
            <person name="Storey K.B."/>
            <person name="Huan P."/>
            <person name="Zhang T."/>
            <person name="Zhou Y."/>
            <person name="Zhang J."/>
            <person name="Lin C."/>
            <person name="Li X."/>
            <person name="Xing L."/>
            <person name="Huo D."/>
            <person name="Sun M."/>
            <person name="Wang L."/>
            <person name="Mercier A."/>
            <person name="Li F."/>
            <person name="Yang H."/>
            <person name="Xiang J."/>
        </authorList>
    </citation>
    <scope>NUCLEOTIDE SEQUENCE [LARGE SCALE GENOMIC DNA]</scope>
    <source>
        <strain evidence="2">Shaxun</strain>
        <tissue evidence="2">Muscle</tissue>
    </source>
</reference>
<gene>
    <name evidence="2" type="ORF">BSL78_16725</name>
</gene>
<keyword evidence="1" id="KW-1133">Transmembrane helix</keyword>
<protein>
    <submittedName>
        <fullName evidence="2">Uncharacterized protein</fullName>
    </submittedName>
</protein>
<sequence length="204" mass="23122">MSESEKTPQEIESSILHGGETITFRCEDVRYQILDGPIHNNVLTGNGLNELQDVETTERTHVKLDLRDTQSGSNFKFESSSTNLLIPLFCYTRCSQQISDAHTGKCFKWQWAYVRATGNTLNPHAYILNEKVTSNVTLVITHPVTKNHGVTTKGNGHRHYRLVYRLITTYIIISSPTVIWIEEGVTLHPPSINVTIYLYCEIVS</sequence>
<feature type="transmembrane region" description="Helical" evidence="1">
    <location>
        <begin position="162"/>
        <end position="181"/>
    </location>
</feature>
<organism evidence="2 3">
    <name type="scientific">Stichopus japonicus</name>
    <name type="common">Sea cucumber</name>
    <dbReference type="NCBI Taxonomy" id="307972"/>
    <lineage>
        <taxon>Eukaryota</taxon>
        <taxon>Metazoa</taxon>
        <taxon>Echinodermata</taxon>
        <taxon>Eleutherozoa</taxon>
        <taxon>Echinozoa</taxon>
        <taxon>Holothuroidea</taxon>
        <taxon>Aspidochirotacea</taxon>
        <taxon>Aspidochirotida</taxon>
        <taxon>Stichopodidae</taxon>
        <taxon>Apostichopus</taxon>
    </lineage>
</organism>
<evidence type="ECO:0000313" key="3">
    <source>
        <dbReference type="Proteomes" id="UP000230750"/>
    </source>
</evidence>
<dbReference type="Proteomes" id="UP000230750">
    <property type="component" value="Unassembled WGS sequence"/>
</dbReference>
<proteinExistence type="predicted"/>
<keyword evidence="1" id="KW-0472">Membrane</keyword>
<keyword evidence="1" id="KW-0812">Transmembrane</keyword>
<dbReference type="AlphaFoldDB" id="A0A2G8KEH6"/>
<accession>A0A2G8KEH6</accession>
<comment type="caution">
    <text evidence="2">The sequence shown here is derived from an EMBL/GenBank/DDBJ whole genome shotgun (WGS) entry which is preliminary data.</text>
</comment>
<dbReference type="EMBL" id="MRZV01000646">
    <property type="protein sequence ID" value="PIK46406.1"/>
    <property type="molecule type" value="Genomic_DNA"/>
</dbReference>
<evidence type="ECO:0000313" key="2">
    <source>
        <dbReference type="EMBL" id="PIK46406.1"/>
    </source>
</evidence>
<name>A0A2G8KEH6_STIJA</name>